<evidence type="ECO:0000256" key="6">
    <source>
        <dbReference type="ARBA" id="ARBA00023136"/>
    </source>
</evidence>
<evidence type="ECO:0000256" key="5">
    <source>
        <dbReference type="ARBA" id="ARBA00022989"/>
    </source>
</evidence>
<gene>
    <name evidence="10" type="ORF">RSPPHO_01752</name>
</gene>
<evidence type="ECO:0000256" key="7">
    <source>
        <dbReference type="ARBA" id="ARBA00038032"/>
    </source>
</evidence>
<organism evidence="10 11">
    <name type="scientific">Pararhodospirillum photometricum DSM 122</name>
    <dbReference type="NCBI Taxonomy" id="1150469"/>
    <lineage>
        <taxon>Bacteria</taxon>
        <taxon>Pseudomonadati</taxon>
        <taxon>Pseudomonadota</taxon>
        <taxon>Alphaproteobacteria</taxon>
        <taxon>Rhodospirillales</taxon>
        <taxon>Rhodospirillaceae</taxon>
        <taxon>Pararhodospirillum</taxon>
    </lineage>
</organism>
<dbReference type="AlphaFoldDB" id="H6SK63"/>
<evidence type="ECO:0000256" key="8">
    <source>
        <dbReference type="RuleBase" id="RU003942"/>
    </source>
</evidence>
<evidence type="ECO:0000313" key="10">
    <source>
        <dbReference type="EMBL" id="CCG08378.1"/>
    </source>
</evidence>
<keyword evidence="2" id="KW-0813">Transport</keyword>
<dbReference type="STRING" id="1150469.RSPPHO_01752"/>
<dbReference type="FunFam" id="1.10.3730.20:FF:000001">
    <property type="entry name" value="Quaternary ammonium compound resistance transporter SugE"/>
    <property type="match status" value="1"/>
</dbReference>
<name>H6SK63_PARPM</name>
<keyword evidence="4 8" id="KW-0812">Transmembrane</keyword>
<dbReference type="PANTHER" id="PTHR30561">
    <property type="entry name" value="SMR FAMILY PROTON-DEPENDENT DRUG EFFLUX TRANSPORTER SUGE"/>
    <property type="match status" value="1"/>
</dbReference>
<keyword evidence="6 9" id="KW-0472">Membrane</keyword>
<dbReference type="OrthoDB" id="9808638at2"/>
<dbReference type="HOGENOM" id="CLU_133067_0_2_5"/>
<evidence type="ECO:0000256" key="9">
    <source>
        <dbReference type="SAM" id="Phobius"/>
    </source>
</evidence>
<keyword evidence="11" id="KW-1185">Reference proteome</keyword>
<dbReference type="InterPro" id="IPR037185">
    <property type="entry name" value="EmrE-like"/>
</dbReference>
<dbReference type="GO" id="GO:0015297">
    <property type="term" value="F:antiporter activity"/>
    <property type="evidence" value="ECO:0007669"/>
    <property type="project" value="TreeGrafter"/>
</dbReference>
<dbReference type="Proteomes" id="UP000033220">
    <property type="component" value="Chromosome DSM 122"/>
</dbReference>
<evidence type="ECO:0000256" key="2">
    <source>
        <dbReference type="ARBA" id="ARBA00022448"/>
    </source>
</evidence>
<dbReference type="Gene3D" id="1.10.3730.20">
    <property type="match status" value="1"/>
</dbReference>
<dbReference type="InterPro" id="IPR045324">
    <property type="entry name" value="Small_multidrug_res"/>
</dbReference>
<keyword evidence="3" id="KW-1003">Cell membrane</keyword>
<feature type="transmembrane region" description="Helical" evidence="9">
    <location>
        <begin position="84"/>
        <end position="103"/>
    </location>
</feature>
<feature type="transmembrane region" description="Helical" evidence="9">
    <location>
        <begin position="29"/>
        <end position="47"/>
    </location>
</feature>
<dbReference type="GO" id="GO:0031460">
    <property type="term" value="P:glycine betaine transport"/>
    <property type="evidence" value="ECO:0007669"/>
    <property type="project" value="TreeGrafter"/>
</dbReference>
<dbReference type="GO" id="GO:0015199">
    <property type="term" value="F:amino-acid betaine transmembrane transporter activity"/>
    <property type="evidence" value="ECO:0007669"/>
    <property type="project" value="TreeGrafter"/>
</dbReference>
<keyword evidence="5 9" id="KW-1133">Transmembrane helix</keyword>
<evidence type="ECO:0000256" key="1">
    <source>
        <dbReference type="ARBA" id="ARBA00004651"/>
    </source>
</evidence>
<dbReference type="SUPFAM" id="SSF103481">
    <property type="entry name" value="Multidrug resistance efflux transporter EmrE"/>
    <property type="match status" value="1"/>
</dbReference>
<dbReference type="RefSeq" id="WP_014415014.1">
    <property type="nucleotide sequence ID" value="NC_017059.1"/>
</dbReference>
<dbReference type="PATRIC" id="fig|1150469.3.peg.1979"/>
<dbReference type="GO" id="GO:0005886">
    <property type="term" value="C:plasma membrane"/>
    <property type="evidence" value="ECO:0007669"/>
    <property type="project" value="UniProtKB-SubCell"/>
</dbReference>
<comment type="subcellular location">
    <subcellularLocation>
        <location evidence="1 8">Cell membrane</location>
        <topology evidence="1 8">Multi-pass membrane protein</topology>
    </subcellularLocation>
</comment>
<protein>
    <submittedName>
        <fullName evidence="10">Multidrug resistance protein, SMR family</fullName>
    </submittedName>
</protein>
<dbReference type="Pfam" id="PF00893">
    <property type="entry name" value="Multi_Drug_Res"/>
    <property type="match status" value="1"/>
</dbReference>
<feature type="transmembrane region" description="Helical" evidence="9">
    <location>
        <begin position="59"/>
        <end position="78"/>
    </location>
</feature>
<dbReference type="KEGG" id="rpm:RSPPHO_01752"/>
<accession>H6SK63</accession>
<dbReference type="GO" id="GO:0015220">
    <property type="term" value="F:choline transmembrane transporter activity"/>
    <property type="evidence" value="ECO:0007669"/>
    <property type="project" value="TreeGrafter"/>
</dbReference>
<evidence type="ECO:0000313" key="11">
    <source>
        <dbReference type="Proteomes" id="UP000033220"/>
    </source>
</evidence>
<evidence type="ECO:0000256" key="4">
    <source>
        <dbReference type="ARBA" id="ARBA00022692"/>
    </source>
</evidence>
<dbReference type="GO" id="GO:1990961">
    <property type="term" value="P:xenobiotic detoxification by transmembrane export across the plasma membrane"/>
    <property type="evidence" value="ECO:0007669"/>
    <property type="project" value="UniProtKB-ARBA"/>
</dbReference>
<evidence type="ECO:0000256" key="3">
    <source>
        <dbReference type="ARBA" id="ARBA00022475"/>
    </source>
</evidence>
<sequence>MHWVYLAVAIGAEIIATSALKACDGFTRLAPSALVVVGYLVSFYALSHALKTLPVGIAYAIWSGLGIVIITAVGWVLYGQKLEAPALIGMALIVAGVVLMNAFPSSTDS</sequence>
<dbReference type="EMBL" id="HE663493">
    <property type="protein sequence ID" value="CCG08378.1"/>
    <property type="molecule type" value="Genomic_DNA"/>
</dbReference>
<proteinExistence type="inferred from homology"/>
<comment type="similarity">
    <text evidence="7 8">Belongs to the drug/metabolite transporter (DMT) superfamily. Small multidrug resistance (SMR) (TC 2.A.7.1) family.</text>
</comment>
<dbReference type="PANTHER" id="PTHR30561:SF1">
    <property type="entry name" value="MULTIDRUG TRANSPORTER EMRE"/>
    <property type="match status" value="1"/>
</dbReference>
<dbReference type="InterPro" id="IPR000390">
    <property type="entry name" value="Small_drug/metabolite_transptr"/>
</dbReference>
<dbReference type="eggNOG" id="COG2076">
    <property type="taxonomic scope" value="Bacteria"/>
</dbReference>
<reference evidence="10 11" key="1">
    <citation type="submission" date="2012-02" db="EMBL/GenBank/DDBJ databases">
        <title>Shotgun genome sequence of Phaeospirillum photometricum DSM 122.</title>
        <authorList>
            <person name="Duquesne K."/>
            <person name="Sturgis J."/>
        </authorList>
    </citation>
    <scope>NUCLEOTIDE SEQUENCE [LARGE SCALE GENOMIC DNA]</scope>
    <source>
        <strain evidence="11">DSM122</strain>
    </source>
</reference>